<sequence length="139" mass="15246">MYKKILVPVDLNHLDKLSKALSTAVDIARHYQATLCYVTVSNSTPSPAAHNSQELKTKLQEFAREQGDQHAIATETLFIESPDTAVELDDDLLTAIEQTGADLVVMASHPPGVADRLHILRSNGATLLRHSDVSMFVVR</sequence>
<feature type="domain" description="UspA" evidence="1">
    <location>
        <begin position="1"/>
        <end position="139"/>
    </location>
</feature>
<comment type="caution">
    <text evidence="2">The sequence shown here is derived from an EMBL/GenBank/DDBJ whole genome shotgun (WGS) entry which is preliminary data.</text>
</comment>
<dbReference type="Gene3D" id="3.40.50.620">
    <property type="entry name" value="HUPs"/>
    <property type="match status" value="1"/>
</dbReference>
<dbReference type="Proteomes" id="UP001269819">
    <property type="component" value="Unassembled WGS sequence"/>
</dbReference>
<gene>
    <name evidence="2" type="ORF">RYS15_19190</name>
</gene>
<keyword evidence="3" id="KW-1185">Reference proteome</keyword>
<evidence type="ECO:0000313" key="3">
    <source>
        <dbReference type="Proteomes" id="UP001269819"/>
    </source>
</evidence>
<dbReference type="InterPro" id="IPR014729">
    <property type="entry name" value="Rossmann-like_a/b/a_fold"/>
</dbReference>
<accession>A0ABU3W2R1</accession>
<evidence type="ECO:0000313" key="2">
    <source>
        <dbReference type="EMBL" id="MDV2080817.1"/>
    </source>
</evidence>
<dbReference type="SUPFAM" id="SSF52402">
    <property type="entry name" value="Adenine nucleotide alpha hydrolases-like"/>
    <property type="match status" value="1"/>
</dbReference>
<dbReference type="InterPro" id="IPR006016">
    <property type="entry name" value="UspA"/>
</dbReference>
<reference evidence="2 3" key="1">
    <citation type="submission" date="2023-10" db="EMBL/GenBank/DDBJ databases">
        <title>Characteristics and mechanism of a salt-tolerant marine origin heterotrophic nitrifying- aerobic denitrifying bacteria Marinobacter xestospongiae HN1.</title>
        <authorList>
            <person name="Qi R."/>
        </authorList>
    </citation>
    <scope>NUCLEOTIDE SEQUENCE [LARGE SCALE GENOMIC DNA]</scope>
    <source>
        <strain evidence="2 3">HN1</strain>
    </source>
</reference>
<dbReference type="CDD" id="cd00293">
    <property type="entry name" value="USP-like"/>
    <property type="match status" value="1"/>
</dbReference>
<evidence type="ECO:0000259" key="1">
    <source>
        <dbReference type="Pfam" id="PF00582"/>
    </source>
</evidence>
<dbReference type="EMBL" id="JAWIIJ010000020">
    <property type="protein sequence ID" value="MDV2080817.1"/>
    <property type="molecule type" value="Genomic_DNA"/>
</dbReference>
<organism evidence="2 3">
    <name type="scientific">Marinobacter xestospongiae</name>
    <dbReference type="NCBI Taxonomy" id="994319"/>
    <lineage>
        <taxon>Bacteria</taxon>
        <taxon>Pseudomonadati</taxon>
        <taxon>Pseudomonadota</taxon>
        <taxon>Gammaproteobacteria</taxon>
        <taxon>Pseudomonadales</taxon>
        <taxon>Marinobacteraceae</taxon>
        <taxon>Marinobacter</taxon>
    </lineage>
</organism>
<dbReference type="RefSeq" id="WP_316975171.1">
    <property type="nucleotide sequence ID" value="NZ_JAWIIJ010000020.1"/>
</dbReference>
<dbReference type="Pfam" id="PF00582">
    <property type="entry name" value="Usp"/>
    <property type="match status" value="1"/>
</dbReference>
<protein>
    <submittedName>
        <fullName evidence="2">Universal stress protein</fullName>
    </submittedName>
</protein>
<name>A0ABU3W2R1_9GAMM</name>
<proteinExistence type="predicted"/>